<dbReference type="OrthoDB" id="2842236at2759"/>
<feature type="region of interest" description="Disordered" evidence="2">
    <location>
        <begin position="38"/>
        <end position="108"/>
    </location>
</feature>
<protein>
    <recommendedName>
        <fullName evidence="3">GATA-type domain-containing protein</fullName>
    </recommendedName>
</protein>
<dbReference type="Pfam" id="PF00320">
    <property type="entry name" value="GATA"/>
    <property type="match status" value="1"/>
</dbReference>
<name>A0A9P5PEW8_9AGAR</name>
<feature type="compositionally biased region" description="Basic and acidic residues" evidence="2">
    <location>
        <begin position="91"/>
        <end position="107"/>
    </location>
</feature>
<dbReference type="GO" id="GO:0043565">
    <property type="term" value="F:sequence-specific DNA binding"/>
    <property type="evidence" value="ECO:0007669"/>
    <property type="project" value="InterPro"/>
</dbReference>
<dbReference type="EMBL" id="JADNRY010000203">
    <property type="protein sequence ID" value="KAF9061422.1"/>
    <property type="molecule type" value="Genomic_DNA"/>
</dbReference>
<evidence type="ECO:0000313" key="4">
    <source>
        <dbReference type="EMBL" id="KAF9061422.1"/>
    </source>
</evidence>
<dbReference type="Proteomes" id="UP000772434">
    <property type="component" value="Unassembled WGS sequence"/>
</dbReference>
<keyword evidence="5" id="KW-1185">Reference proteome</keyword>
<feature type="domain" description="GATA-type" evidence="3">
    <location>
        <begin position="184"/>
        <end position="240"/>
    </location>
</feature>
<gene>
    <name evidence="4" type="ORF">BDP27DRAFT_1338193</name>
</gene>
<keyword evidence="1" id="KW-0862">Zinc</keyword>
<dbReference type="PROSITE" id="PS50114">
    <property type="entry name" value="GATA_ZN_FINGER_2"/>
    <property type="match status" value="1"/>
</dbReference>
<evidence type="ECO:0000256" key="1">
    <source>
        <dbReference type="PROSITE-ProRule" id="PRU00094"/>
    </source>
</evidence>
<proteinExistence type="predicted"/>
<organism evidence="4 5">
    <name type="scientific">Rhodocollybia butyracea</name>
    <dbReference type="NCBI Taxonomy" id="206335"/>
    <lineage>
        <taxon>Eukaryota</taxon>
        <taxon>Fungi</taxon>
        <taxon>Dikarya</taxon>
        <taxon>Basidiomycota</taxon>
        <taxon>Agaricomycotina</taxon>
        <taxon>Agaricomycetes</taxon>
        <taxon>Agaricomycetidae</taxon>
        <taxon>Agaricales</taxon>
        <taxon>Marasmiineae</taxon>
        <taxon>Omphalotaceae</taxon>
        <taxon>Rhodocollybia</taxon>
    </lineage>
</organism>
<evidence type="ECO:0000313" key="5">
    <source>
        <dbReference type="Proteomes" id="UP000772434"/>
    </source>
</evidence>
<dbReference type="InterPro" id="IPR000679">
    <property type="entry name" value="Znf_GATA"/>
</dbReference>
<dbReference type="AlphaFoldDB" id="A0A9P5PEW8"/>
<dbReference type="Gene3D" id="3.30.50.10">
    <property type="entry name" value="Erythroid Transcription Factor GATA-1, subunit A"/>
    <property type="match status" value="1"/>
</dbReference>
<keyword evidence="1" id="KW-0863">Zinc-finger</keyword>
<dbReference type="SUPFAM" id="SSF57716">
    <property type="entry name" value="Glucocorticoid receptor-like (DNA-binding domain)"/>
    <property type="match status" value="1"/>
</dbReference>
<dbReference type="InterPro" id="IPR013088">
    <property type="entry name" value="Znf_NHR/GATA"/>
</dbReference>
<sequence length="255" mass="28380">MARKKAVLDKHSILSLLNPTASPPPSDFHNREMRGIAPSQANPMFNHSHRSGREQDNVFPPPPTPRSSRERAYTSPAPGFPHATGYSGGHAHTESHEGGRNYGHESVRNSTYDRNTFTRSVDLPLRHERYPDSSYPTYATSKAQQNLVARSPGGTFINFPLDPNTQYLSISTSPLTTHPKKKTAEPEKMCFVCGITHTVLWRKSKVNPGKYLCNRCGLFERNNRVERAPPAEAHSPTVKRFIVQSPYSSGGDMLG</sequence>
<keyword evidence="1" id="KW-0479">Metal-binding</keyword>
<reference evidence="4" key="1">
    <citation type="submission" date="2020-11" db="EMBL/GenBank/DDBJ databases">
        <authorList>
            <consortium name="DOE Joint Genome Institute"/>
            <person name="Ahrendt S."/>
            <person name="Riley R."/>
            <person name="Andreopoulos W."/>
            <person name="Labutti K."/>
            <person name="Pangilinan J."/>
            <person name="Ruiz-Duenas F.J."/>
            <person name="Barrasa J.M."/>
            <person name="Sanchez-Garcia M."/>
            <person name="Camarero S."/>
            <person name="Miyauchi S."/>
            <person name="Serrano A."/>
            <person name="Linde D."/>
            <person name="Babiker R."/>
            <person name="Drula E."/>
            <person name="Ayuso-Fernandez I."/>
            <person name="Pacheco R."/>
            <person name="Padilla G."/>
            <person name="Ferreira P."/>
            <person name="Barriuso J."/>
            <person name="Kellner H."/>
            <person name="Castanera R."/>
            <person name="Alfaro M."/>
            <person name="Ramirez L."/>
            <person name="Pisabarro A.G."/>
            <person name="Kuo A."/>
            <person name="Tritt A."/>
            <person name="Lipzen A."/>
            <person name="He G."/>
            <person name="Yan M."/>
            <person name="Ng V."/>
            <person name="Cullen D."/>
            <person name="Martin F."/>
            <person name="Rosso M.-N."/>
            <person name="Henrissat B."/>
            <person name="Hibbett D."/>
            <person name="Martinez A.T."/>
            <person name="Grigoriev I.V."/>
        </authorList>
    </citation>
    <scope>NUCLEOTIDE SEQUENCE</scope>
    <source>
        <strain evidence="4">AH 40177</strain>
    </source>
</reference>
<comment type="caution">
    <text evidence="4">The sequence shown here is derived from an EMBL/GenBank/DDBJ whole genome shotgun (WGS) entry which is preliminary data.</text>
</comment>
<accession>A0A9P5PEW8</accession>
<dbReference type="SMART" id="SM00401">
    <property type="entry name" value="ZnF_GATA"/>
    <property type="match status" value="1"/>
</dbReference>
<dbReference type="GO" id="GO:0006355">
    <property type="term" value="P:regulation of DNA-templated transcription"/>
    <property type="evidence" value="ECO:0007669"/>
    <property type="project" value="InterPro"/>
</dbReference>
<dbReference type="GO" id="GO:0008270">
    <property type="term" value="F:zinc ion binding"/>
    <property type="evidence" value="ECO:0007669"/>
    <property type="project" value="UniProtKB-KW"/>
</dbReference>
<evidence type="ECO:0000259" key="3">
    <source>
        <dbReference type="PROSITE" id="PS50114"/>
    </source>
</evidence>
<evidence type="ECO:0000256" key="2">
    <source>
        <dbReference type="SAM" id="MobiDB-lite"/>
    </source>
</evidence>